<dbReference type="InterPro" id="IPR036640">
    <property type="entry name" value="ABC1_TM_sf"/>
</dbReference>
<feature type="transmembrane region" description="Helical" evidence="11">
    <location>
        <begin position="345"/>
        <end position="362"/>
    </location>
</feature>
<dbReference type="InterPro" id="IPR003593">
    <property type="entry name" value="AAA+_ATPase"/>
</dbReference>
<feature type="compositionally biased region" description="Low complexity" evidence="10">
    <location>
        <begin position="868"/>
        <end position="880"/>
    </location>
</feature>
<evidence type="ECO:0000256" key="2">
    <source>
        <dbReference type="ARBA" id="ARBA00009726"/>
    </source>
</evidence>
<dbReference type="CDD" id="cd03244">
    <property type="entry name" value="ABCC_MRP_domain2"/>
    <property type="match status" value="1"/>
</dbReference>
<evidence type="ECO:0000313" key="14">
    <source>
        <dbReference type="EMBL" id="KAK9802963.1"/>
    </source>
</evidence>
<evidence type="ECO:0000256" key="3">
    <source>
        <dbReference type="ARBA" id="ARBA00022448"/>
    </source>
</evidence>
<dbReference type="SUPFAM" id="SSF90123">
    <property type="entry name" value="ABC transporter transmembrane region"/>
    <property type="match status" value="2"/>
</dbReference>
<feature type="transmembrane region" description="Helical" evidence="11">
    <location>
        <begin position="916"/>
        <end position="939"/>
    </location>
</feature>
<evidence type="ECO:0000256" key="6">
    <source>
        <dbReference type="ARBA" id="ARBA00022741"/>
    </source>
</evidence>
<reference evidence="14 15" key="1">
    <citation type="journal article" date="2024" name="Nat. Commun.">
        <title>Phylogenomics reveals the evolutionary origins of lichenization in chlorophyte algae.</title>
        <authorList>
            <person name="Puginier C."/>
            <person name="Libourel C."/>
            <person name="Otte J."/>
            <person name="Skaloud P."/>
            <person name="Haon M."/>
            <person name="Grisel S."/>
            <person name="Petersen M."/>
            <person name="Berrin J.G."/>
            <person name="Delaux P.M."/>
            <person name="Dal Grande F."/>
            <person name="Keller J."/>
        </authorList>
    </citation>
    <scope>NUCLEOTIDE SEQUENCE [LARGE SCALE GENOMIC DNA]</scope>
    <source>
        <strain evidence="14 15">SAG 2043</strain>
    </source>
</reference>
<feature type="transmembrane region" description="Helical" evidence="11">
    <location>
        <begin position="37"/>
        <end position="56"/>
    </location>
</feature>
<dbReference type="GO" id="GO:0016887">
    <property type="term" value="F:ATP hydrolysis activity"/>
    <property type="evidence" value="ECO:0007669"/>
    <property type="project" value="InterPro"/>
</dbReference>
<feature type="domain" description="ABC transporter" evidence="12">
    <location>
        <begin position="1232"/>
        <end position="1466"/>
    </location>
</feature>
<dbReference type="GO" id="GO:0140359">
    <property type="term" value="F:ABC-type transporter activity"/>
    <property type="evidence" value="ECO:0007669"/>
    <property type="project" value="InterPro"/>
</dbReference>
<evidence type="ECO:0000256" key="5">
    <source>
        <dbReference type="ARBA" id="ARBA00022737"/>
    </source>
</evidence>
<keyword evidence="7" id="KW-0067">ATP-binding</keyword>
<comment type="subcellular location">
    <subcellularLocation>
        <location evidence="1">Membrane</location>
        <topology evidence="1">Multi-pass membrane protein</topology>
    </subcellularLocation>
</comment>
<dbReference type="Gene3D" id="3.40.50.300">
    <property type="entry name" value="P-loop containing nucleotide triphosphate hydrolases"/>
    <property type="match status" value="2"/>
</dbReference>
<organism evidence="14 15">
    <name type="scientific">[Myrmecia] bisecta</name>
    <dbReference type="NCBI Taxonomy" id="41462"/>
    <lineage>
        <taxon>Eukaryota</taxon>
        <taxon>Viridiplantae</taxon>
        <taxon>Chlorophyta</taxon>
        <taxon>core chlorophytes</taxon>
        <taxon>Trebouxiophyceae</taxon>
        <taxon>Trebouxiales</taxon>
        <taxon>Trebouxiaceae</taxon>
        <taxon>Myrmecia</taxon>
    </lineage>
</organism>
<feature type="region of interest" description="Disordered" evidence="10">
    <location>
        <begin position="851"/>
        <end position="888"/>
    </location>
</feature>
<dbReference type="EMBL" id="JALJOR010000026">
    <property type="protein sequence ID" value="KAK9802963.1"/>
    <property type="molecule type" value="Genomic_DNA"/>
</dbReference>
<feature type="transmembrane region" description="Helical" evidence="11">
    <location>
        <begin position="1047"/>
        <end position="1072"/>
    </location>
</feature>
<dbReference type="GO" id="GO:0005524">
    <property type="term" value="F:ATP binding"/>
    <property type="evidence" value="ECO:0007669"/>
    <property type="project" value="UniProtKB-KW"/>
</dbReference>
<proteinExistence type="inferred from homology"/>
<dbReference type="CDD" id="cd03250">
    <property type="entry name" value="ABCC_MRP_domain1"/>
    <property type="match status" value="1"/>
</dbReference>
<dbReference type="PANTHER" id="PTHR24223">
    <property type="entry name" value="ATP-BINDING CASSETTE SUB-FAMILY C"/>
    <property type="match status" value="1"/>
</dbReference>
<protein>
    <submittedName>
        <fullName evidence="14">Uncharacterized protein</fullName>
    </submittedName>
</protein>
<dbReference type="Gene3D" id="1.20.1560.10">
    <property type="entry name" value="ABC transporter type 1, transmembrane domain"/>
    <property type="match status" value="2"/>
</dbReference>
<keyword evidence="3" id="KW-0813">Transport</keyword>
<dbReference type="InterPro" id="IPR003439">
    <property type="entry name" value="ABC_transporter-like_ATP-bd"/>
</dbReference>
<comment type="similarity">
    <text evidence="2">Belongs to the ABC transporter superfamily. ABCC family. Conjugate transporter (TC 3.A.1.208) subfamily.</text>
</comment>
<feature type="compositionally biased region" description="Polar residues" evidence="10">
    <location>
        <begin position="1640"/>
        <end position="1649"/>
    </location>
</feature>
<evidence type="ECO:0000313" key="15">
    <source>
        <dbReference type="Proteomes" id="UP001489004"/>
    </source>
</evidence>
<feature type="transmembrane region" description="Helical" evidence="11">
    <location>
        <begin position="954"/>
        <end position="979"/>
    </location>
</feature>
<dbReference type="SMART" id="SM00382">
    <property type="entry name" value="AAA"/>
    <property type="match status" value="2"/>
</dbReference>
<evidence type="ECO:0000259" key="12">
    <source>
        <dbReference type="PROSITE" id="PS50893"/>
    </source>
</evidence>
<dbReference type="InterPro" id="IPR011527">
    <property type="entry name" value="ABC1_TM_dom"/>
</dbReference>
<feature type="transmembrane region" description="Helical" evidence="11">
    <location>
        <begin position="118"/>
        <end position="137"/>
    </location>
</feature>
<dbReference type="GO" id="GO:0016020">
    <property type="term" value="C:membrane"/>
    <property type="evidence" value="ECO:0007669"/>
    <property type="project" value="UniProtKB-SubCell"/>
</dbReference>
<dbReference type="PROSITE" id="PS50929">
    <property type="entry name" value="ABC_TM1F"/>
    <property type="match status" value="2"/>
</dbReference>
<dbReference type="FunFam" id="1.20.1560.10:FF:000013">
    <property type="entry name" value="ABC transporter C family member 2"/>
    <property type="match status" value="1"/>
</dbReference>
<dbReference type="Proteomes" id="UP001489004">
    <property type="component" value="Unassembled WGS sequence"/>
</dbReference>
<keyword evidence="4 11" id="KW-0812">Transmembrane</keyword>
<feature type="transmembrane region" description="Helical" evidence="11">
    <location>
        <begin position="77"/>
        <end position="98"/>
    </location>
</feature>
<evidence type="ECO:0000256" key="10">
    <source>
        <dbReference type="SAM" id="MobiDB-lite"/>
    </source>
</evidence>
<dbReference type="FunFam" id="3.40.50.300:FF:000997">
    <property type="entry name" value="Multidrug resistance-associated protein 1"/>
    <property type="match status" value="1"/>
</dbReference>
<sequence>MAMLWKEAPWRFIDSFCDPRSVCKDFKNELGGFTPCFIDIILLGVAHVVAILLCVARICYLHSRRVLTFRLRGRARLVHCAAILLALACLLIVLFQLNARIAADTMEYIAGDITPFEWIGYPLSGVSWLLFAVAFALELDRYSPRRTWLLRFPLCLIFAGQLAKLRFVVLMSEEHDYFFWMWLVYAGLQAVLVALAIFHYPSRKDMEASEASLQYRLLDAPEFQRPDAKVCPEATTNWVSYVTFAWAGPLMRLGYKQPLQFDNIWDLPPDDRVESVAAKFERFWDQEKQKGEGASLTRACWHTTRGLFLAAIPLKLTNDAAQFIGPTFLNLLLGVVQAGGAALTGYTYALIMLLGLLLGTLADNQHFQRVMRAGYRLRAVLVHEVFVKVLALSPTARAEFSSGRVFNLVTSDAETLQLLCQSIMGIISSPLRIVVAMALLYVQLGPASLVALLTLMLMMPIQAVMVRKSSSLMRKALQFTDERAKLEGELLAGLDVVKCNTWEDPFWARILAVRTDELATLWKGFVVASINSLLLNAIPVIVSVATFAAYVLLGNQLTAAKAFTSLSLFTVLRMPLFQLPQLITQLVNARVALQRLQSFLVAEEQPNVPPLPPAKKGQTAIQLTGEFTWDKAAPPSLLDIRLALAAGSLVAVVGPTGSGKSSLLAAALGLMQQISGDPPCIRGKVAYVPQSAFIFNATIRENILFGLPFEEDRYRHAVQAASLGPDLVHMPAGDLTELGERGVNVSGGQKQRISIARAVYSQADVFLLDDPLSALDAKVGREVFNNCIAGVLKDTTRVLVTNQLQFVSAADLIIMMQDGRIAEMGTYQQLLEQDKAFAQLMSQAEVEQDAGQAPSLASQAGDEERPAEAVPAPAAGETAPGSKDGSLTIEESRSTGQVSLEVLGVYIQAMGGPLRFTLLLLWFILVEAARVGATVWLAYWTQVADRPGGAGHPALWYLAIYSAISAAQILFTLLSQFVLKSLSIKAADSLHSRMLKQLIGAPMSFFHTTPLGRVINRLTKDTSDVDKNLADFAAFFLRSMLQLLSTVVLIGAVTPFALPALVPILLLFYWLYQYFQASVREVKRLDAISRSPVYSSIGEGISGVATIRAYRAEERVSRRNCLLVDANVAMSLVNMSMNRWLSVRLESLGALAAFAAAALAVEQRGAASLMGLTLSYALQITQLTSMTVRLASVAENSFNAVERIAEYCDIAQERPPPPNEPPAPNWPAAGKVEMKDVQMRYRPGLPLVLKGLSVTVPAGTRCGVVGRTGAGKSSLINSLFRLMELDSGSICIDGVDISQISLHRLRASMAIIPQVPVLFTGSMRSNLAPFGEASDAEMWSALRRAHLASVVEAHPLGLDMVLSEGGAPLSAGQKQLVALARALLRHSKVLVLDEATANVDVETDALIQKTVREEFADCTIIAIAHRLHTIIDCDCVLVMDHGQCAEFGAPKELLSHPDGVFSSMVAETGDATARFLRSVAAGEADGRADLEQRAAKGLERARLTPKWDTCRALSGELVDKARVAAEVLRRCLDVLADQADSDQVRRGLGLEGSAGRAFGEDCHEVEAATRDAMLQALQYLSDITLMAEKVGRRQDQPSLEMLRANGIPALASVPENAACTPEPHVAVDLPALAGRSFVRTTSLPSNTPGRASLDAPRLPATGDTLSSSAPAASAKRYWNKLRGVPRTLSGYRQLNSAYLRLANEDPSLSNDPSLR</sequence>
<dbReference type="FunFam" id="1.20.1560.10:FF:000006">
    <property type="entry name" value="ATP-binding cassette, sub-family C (CFTR/MRP), member 9"/>
    <property type="match status" value="1"/>
</dbReference>
<evidence type="ECO:0000256" key="8">
    <source>
        <dbReference type="ARBA" id="ARBA00022989"/>
    </source>
</evidence>
<evidence type="ECO:0000256" key="4">
    <source>
        <dbReference type="ARBA" id="ARBA00022692"/>
    </source>
</evidence>
<dbReference type="FunFam" id="3.40.50.300:FF:000163">
    <property type="entry name" value="Multidrug resistance-associated protein member 4"/>
    <property type="match status" value="1"/>
</dbReference>
<evidence type="ECO:0000256" key="9">
    <source>
        <dbReference type="ARBA" id="ARBA00023136"/>
    </source>
</evidence>
<keyword evidence="8 11" id="KW-1133">Transmembrane helix</keyword>
<feature type="region of interest" description="Disordered" evidence="10">
    <location>
        <begin position="1640"/>
        <end position="1669"/>
    </location>
</feature>
<feature type="domain" description="ABC transmembrane type-1" evidence="13">
    <location>
        <begin position="918"/>
        <end position="1196"/>
    </location>
</feature>
<dbReference type="PANTHER" id="PTHR24223:SF456">
    <property type="entry name" value="MULTIDRUG RESISTANCE-ASSOCIATED PROTEIN LETHAL(2)03659"/>
    <property type="match status" value="1"/>
</dbReference>
<gene>
    <name evidence="14" type="ORF">WJX72_012534</name>
</gene>
<feature type="transmembrane region" description="Helical" evidence="11">
    <location>
        <begin position="177"/>
        <end position="198"/>
    </location>
</feature>
<name>A0AAW1P248_9CHLO</name>
<evidence type="ECO:0000256" key="7">
    <source>
        <dbReference type="ARBA" id="ARBA00022840"/>
    </source>
</evidence>
<dbReference type="InterPro" id="IPR017871">
    <property type="entry name" value="ABC_transporter-like_CS"/>
</dbReference>
<comment type="caution">
    <text evidence="14">The sequence shown here is derived from an EMBL/GenBank/DDBJ whole genome shotgun (WGS) entry which is preliminary data.</text>
</comment>
<keyword evidence="6" id="KW-0547">Nucleotide-binding</keyword>
<feature type="domain" description="ABC transporter" evidence="12">
    <location>
        <begin position="621"/>
        <end position="843"/>
    </location>
</feature>
<feature type="transmembrane region" description="Helical" evidence="11">
    <location>
        <begin position="533"/>
        <end position="553"/>
    </location>
</feature>
<keyword evidence="5" id="KW-0677">Repeat</keyword>
<feature type="transmembrane region" description="Helical" evidence="11">
    <location>
        <begin position="149"/>
        <end position="171"/>
    </location>
</feature>
<feature type="domain" description="ABC transmembrane type-1" evidence="13">
    <location>
        <begin position="309"/>
        <end position="588"/>
    </location>
</feature>
<dbReference type="SUPFAM" id="SSF52540">
    <property type="entry name" value="P-loop containing nucleoside triphosphate hydrolases"/>
    <property type="match status" value="2"/>
</dbReference>
<dbReference type="PROSITE" id="PS00211">
    <property type="entry name" value="ABC_TRANSPORTER_1"/>
    <property type="match status" value="2"/>
</dbReference>
<dbReference type="Pfam" id="PF00664">
    <property type="entry name" value="ABC_membrane"/>
    <property type="match status" value="2"/>
</dbReference>
<dbReference type="CDD" id="cd18579">
    <property type="entry name" value="ABC_6TM_ABCC_D1"/>
    <property type="match status" value="1"/>
</dbReference>
<accession>A0AAW1P248</accession>
<dbReference type="InterPro" id="IPR050173">
    <property type="entry name" value="ABC_transporter_C-like"/>
</dbReference>
<dbReference type="PROSITE" id="PS50893">
    <property type="entry name" value="ABC_TRANSPORTER_2"/>
    <property type="match status" value="2"/>
</dbReference>
<evidence type="ECO:0000256" key="11">
    <source>
        <dbReference type="SAM" id="Phobius"/>
    </source>
</evidence>
<dbReference type="InterPro" id="IPR027417">
    <property type="entry name" value="P-loop_NTPase"/>
</dbReference>
<keyword evidence="9 11" id="KW-0472">Membrane</keyword>
<dbReference type="InterPro" id="IPR044746">
    <property type="entry name" value="ABCC_6TM_D1"/>
</dbReference>
<evidence type="ECO:0000259" key="13">
    <source>
        <dbReference type="PROSITE" id="PS50929"/>
    </source>
</evidence>
<evidence type="ECO:0000256" key="1">
    <source>
        <dbReference type="ARBA" id="ARBA00004141"/>
    </source>
</evidence>
<keyword evidence="15" id="KW-1185">Reference proteome</keyword>
<dbReference type="Pfam" id="PF00005">
    <property type="entry name" value="ABC_tran"/>
    <property type="match status" value="2"/>
</dbReference>